<evidence type="ECO:0000313" key="3">
    <source>
        <dbReference type="Proteomes" id="UP000190774"/>
    </source>
</evidence>
<reference evidence="3" key="1">
    <citation type="submission" date="2017-02" db="EMBL/GenBank/DDBJ databases">
        <authorList>
            <person name="Varghese N."/>
            <person name="Submissions S."/>
        </authorList>
    </citation>
    <scope>NUCLEOTIDE SEQUENCE [LARGE SCALE GENOMIC DNA]</scope>
    <source>
        <strain evidence="3">ATCC 700200</strain>
    </source>
</reference>
<dbReference type="RefSeq" id="WP_078812680.1">
    <property type="nucleotide sequence ID" value="NZ_FUYE01000004.1"/>
</dbReference>
<dbReference type="STRING" id="48467.SAMN02745166_01477"/>
<gene>
    <name evidence="2" type="ORF">SAMN02745166_01477</name>
</gene>
<organism evidence="2 3">
    <name type="scientific">Prosthecobacter debontii</name>
    <dbReference type="NCBI Taxonomy" id="48467"/>
    <lineage>
        <taxon>Bacteria</taxon>
        <taxon>Pseudomonadati</taxon>
        <taxon>Verrucomicrobiota</taxon>
        <taxon>Verrucomicrobiia</taxon>
        <taxon>Verrucomicrobiales</taxon>
        <taxon>Verrucomicrobiaceae</taxon>
        <taxon>Prosthecobacter</taxon>
    </lineage>
</organism>
<keyword evidence="3" id="KW-1185">Reference proteome</keyword>
<dbReference type="EMBL" id="FUYE01000004">
    <property type="protein sequence ID" value="SKA88732.1"/>
    <property type="molecule type" value="Genomic_DNA"/>
</dbReference>
<evidence type="ECO:0000313" key="2">
    <source>
        <dbReference type="EMBL" id="SKA88732.1"/>
    </source>
</evidence>
<dbReference type="NCBIfam" id="TIGR02598">
    <property type="entry name" value="Verru_Chthon cassette protein B"/>
    <property type="match status" value="1"/>
</dbReference>
<dbReference type="InterPro" id="IPR012902">
    <property type="entry name" value="N_methyl_site"/>
</dbReference>
<feature type="transmembrane region" description="Helical" evidence="1">
    <location>
        <begin position="20"/>
        <end position="44"/>
    </location>
</feature>
<evidence type="ECO:0000256" key="1">
    <source>
        <dbReference type="SAM" id="Phobius"/>
    </source>
</evidence>
<keyword evidence="1" id="KW-0472">Membrane</keyword>
<dbReference type="AlphaFoldDB" id="A0A1T4XGK6"/>
<dbReference type="OrthoDB" id="195514at2"/>
<proteinExistence type="predicted"/>
<name>A0A1T4XGK6_9BACT</name>
<dbReference type="Proteomes" id="UP000190774">
    <property type="component" value="Unassembled WGS sequence"/>
</dbReference>
<keyword evidence="1" id="KW-0812">Transmembrane</keyword>
<sequence>MNLISLRPHPPFLPPLKRKGFSLVEVMMSLGIAALGFVTMLGLLPQGLQLSRSAAEISAESRINQKLSGELLTASWGQLNWSGYGPVRYFNDQGIELSQQEIKDNPGAEMDVAYAASVRMPDTPMDFRLPSGSTATNQPSDYLRRMQICIVANPTTNFDFSSVSERRVRTHTIILAKIDG</sequence>
<dbReference type="Pfam" id="PF07963">
    <property type="entry name" value="N_methyl"/>
    <property type="match status" value="1"/>
</dbReference>
<dbReference type="InterPro" id="IPR019838">
    <property type="entry name" value="Verru/Chthon_B"/>
</dbReference>
<dbReference type="NCBIfam" id="TIGR02532">
    <property type="entry name" value="IV_pilin_GFxxxE"/>
    <property type="match status" value="1"/>
</dbReference>
<keyword evidence="1" id="KW-1133">Transmembrane helix</keyword>
<accession>A0A1T4XGK6</accession>
<protein>
    <submittedName>
        <fullName evidence="2">Verru_Chthon cassette protein B</fullName>
    </submittedName>
</protein>